<sequence length="128" mass="13649">MREAHRGSRQDRCNVVTGSDPLPGFLRLHGTATFSLDLFVGSTAPNGLSNGLIWPKTGCASIAYAAMAPINFLPLSAARSFLAKQESGSGAILRWRCGPSGCGVDRLRPVDRHRGRNGAGSELQIKEN</sequence>
<organism evidence="2 3">
    <name type="scientific">Aurantimonas marianensis</name>
    <dbReference type="NCBI Taxonomy" id="2920428"/>
    <lineage>
        <taxon>Bacteria</taxon>
        <taxon>Pseudomonadati</taxon>
        <taxon>Pseudomonadota</taxon>
        <taxon>Alphaproteobacteria</taxon>
        <taxon>Hyphomicrobiales</taxon>
        <taxon>Aurantimonadaceae</taxon>
        <taxon>Aurantimonas</taxon>
    </lineage>
</organism>
<evidence type="ECO:0000256" key="1">
    <source>
        <dbReference type="SAM" id="MobiDB-lite"/>
    </source>
</evidence>
<accession>A0A9X2H504</accession>
<dbReference type="EMBL" id="JALHBS010000068">
    <property type="protein sequence ID" value="MCP3055755.1"/>
    <property type="molecule type" value="Genomic_DNA"/>
</dbReference>
<dbReference type="Proteomes" id="UP001155220">
    <property type="component" value="Unassembled WGS sequence"/>
</dbReference>
<protein>
    <submittedName>
        <fullName evidence="2">Uncharacterized protein</fullName>
    </submittedName>
</protein>
<evidence type="ECO:0000313" key="2">
    <source>
        <dbReference type="EMBL" id="MCP3055755.1"/>
    </source>
</evidence>
<name>A0A9X2H504_9HYPH</name>
<proteinExistence type="predicted"/>
<gene>
    <name evidence="2" type="ORF">MJ956_11460</name>
</gene>
<dbReference type="RefSeq" id="WP_253964596.1">
    <property type="nucleotide sequence ID" value="NZ_JALHBS010000068.1"/>
</dbReference>
<comment type="caution">
    <text evidence="2">The sequence shown here is derived from an EMBL/GenBank/DDBJ whole genome shotgun (WGS) entry which is preliminary data.</text>
</comment>
<evidence type="ECO:0000313" key="3">
    <source>
        <dbReference type="Proteomes" id="UP001155220"/>
    </source>
</evidence>
<feature type="region of interest" description="Disordered" evidence="1">
    <location>
        <begin position="108"/>
        <end position="128"/>
    </location>
</feature>
<keyword evidence="3" id="KW-1185">Reference proteome</keyword>
<reference evidence="2" key="1">
    <citation type="submission" date="2022-03" db="EMBL/GenBank/DDBJ databases">
        <title>Aurantimonas Liuensis sp. Nov., isolated from the hadal seawater of the Mariana Trench.</title>
        <authorList>
            <person name="Liu R."/>
        </authorList>
    </citation>
    <scope>NUCLEOTIDE SEQUENCE</scope>
    <source>
        <strain evidence="2">LRZ36</strain>
    </source>
</reference>
<dbReference type="AlphaFoldDB" id="A0A9X2H504"/>